<name>A0A090E4C3_MESPL</name>
<organism evidence="1 2">
    <name type="scientific">Mesorhizobium plurifarium</name>
    <dbReference type="NCBI Taxonomy" id="69974"/>
    <lineage>
        <taxon>Bacteria</taxon>
        <taxon>Pseudomonadati</taxon>
        <taxon>Pseudomonadota</taxon>
        <taxon>Alphaproteobacteria</taxon>
        <taxon>Hyphomicrobiales</taxon>
        <taxon>Phyllobacteriaceae</taxon>
        <taxon>Mesorhizobium</taxon>
    </lineage>
</organism>
<evidence type="ECO:0000313" key="2">
    <source>
        <dbReference type="Proteomes" id="UP000045285"/>
    </source>
</evidence>
<dbReference type="AlphaFoldDB" id="A0A090E4C3"/>
<proteinExistence type="predicted"/>
<protein>
    <submittedName>
        <fullName evidence="1">Uncharacterized protein</fullName>
    </submittedName>
</protein>
<keyword evidence="2" id="KW-1185">Reference proteome</keyword>
<evidence type="ECO:0000313" key="1">
    <source>
        <dbReference type="EMBL" id="CDX24299.1"/>
    </source>
</evidence>
<reference evidence="2" key="1">
    <citation type="submission" date="2014-08" db="EMBL/GenBank/DDBJ databases">
        <authorList>
            <person name="Moulin L."/>
        </authorList>
    </citation>
    <scope>NUCLEOTIDE SEQUENCE [LARGE SCALE GENOMIC DNA]</scope>
</reference>
<dbReference type="EMBL" id="CCMZ01000035">
    <property type="protein sequence ID" value="CDX24299.1"/>
    <property type="molecule type" value="Genomic_DNA"/>
</dbReference>
<sequence>MAMSQPMATVCIIQPKEAIWVDSQMERNVRYLSGEKVVGVAALASPRPSVLISLQAFCIVSTVGSGEPRA</sequence>
<gene>
    <name evidence="1" type="ORF">MPL3356_400006</name>
</gene>
<dbReference type="Proteomes" id="UP000045285">
    <property type="component" value="Unassembled WGS sequence"/>
</dbReference>
<accession>A0A090E4C3</accession>